<evidence type="ECO:0000313" key="7">
    <source>
        <dbReference type="Proteomes" id="UP000229401"/>
    </source>
</evidence>
<dbReference type="GO" id="GO:0005524">
    <property type="term" value="F:ATP binding"/>
    <property type="evidence" value="ECO:0007669"/>
    <property type="project" value="UniProtKB-KW"/>
</dbReference>
<dbReference type="InterPro" id="IPR003593">
    <property type="entry name" value="AAA+_ATPase"/>
</dbReference>
<dbReference type="Proteomes" id="UP000229401">
    <property type="component" value="Unassembled WGS sequence"/>
</dbReference>
<dbReference type="PANTHER" id="PTHR43335">
    <property type="entry name" value="ABC TRANSPORTER, ATP-BINDING PROTEIN"/>
    <property type="match status" value="1"/>
</dbReference>
<dbReference type="Pfam" id="PF00005">
    <property type="entry name" value="ABC_tran"/>
    <property type="match status" value="1"/>
</dbReference>
<name>A0A2M7QJA4_9BACT</name>
<protein>
    <submittedName>
        <fullName evidence="6">Multidrug ABC transporter ATP-binding protein</fullName>
    </submittedName>
</protein>
<organism evidence="6 7">
    <name type="scientific">Candidatus Roizmanbacteria bacterium CG_4_10_14_0_8_um_filter_33_9</name>
    <dbReference type="NCBI Taxonomy" id="1974826"/>
    <lineage>
        <taxon>Bacteria</taxon>
        <taxon>Candidatus Roizmaniibacteriota</taxon>
    </lineage>
</organism>
<gene>
    <name evidence="6" type="ORF">COY87_01215</name>
</gene>
<keyword evidence="3" id="KW-0547">Nucleotide-binding</keyword>
<evidence type="ECO:0000256" key="1">
    <source>
        <dbReference type="ARBA" id="ARBA00005417"/>
    </source>
</evidence>
<proteinExistence type="inferred from homology"/>
<sequence length="227" mass="25142">MIAFSHVNKIFGTKTAISDLTFTAKQGEIIGLLGPNGAGKTTTMRLLVGYLIPTKGTITVNDLSPYQQRYELSRKIGYLPENNPLYGEMKVVEYLSFISSIKKEKNVKSIIDSIGLSEVMQKKIEELSRGYKQRVGLAAALMGAPEILVLDEPTSGLDPIEQEKIRDLIKKFGKQKTIIFSTHILSEIETIADKIIIINEGKLVYQGVKPKGKGAVEKLFKKVVKIT</sequence>
<evidence type="ECO:0000313" key="6">
    <source>
        <dbReference type="EMBL" id="PIY72403.1"/>
    </source>
</evidence>
<dbReference type="Gene3D" id="3.40.50.300">
    <property type="entry name" value="P-loop containing nucleotide triphosphate hydrolases"/>
    <property type="match status" value="1"/>
</dbReference>
<evidence type="ECO:0000256" key="3">
    <source>
        <dbReference type="ARBA" id="ARBA00022741"/>
    </source>
</evidence>
<dbReference type="InterPro" id="IPR003439">
    <property type="entry name" value="ABC_transporter-like_ATP-bd"/>
</dbReference>
<accession>A0A2M7QJA4</accession>
<evidence type="ECO:0000256" key="4">
    <source>
        <dbReference type="ARBA" id="ARBA00022840"/>
    </source>
</evidence>
<keyword evidence="2" id="KW-0813">Transport</keyword>
<dbReference type="PANTHER" id="PTHR43335:SF4">
    <property type="entry name" value="ABC TRANSPORTER, ATP-BINDING PROTEIN"/>
    <property type="match status" value="1"/>
</dbReference>
<comment type="similarity">
    <text evidence="1">Belongs to the ABC transporter superfamily.</text>
</comment>
<dbReference type="GO" id="GO:0016887">
    <property type="term" value="F:ATP hydrolysis activity"/>
    <property type="evidence" value="ECO:0007669"/>
    <property type="project" value="InterPro"/>
</dbReference>
<dbReference type="CDD" id="cd03230">
    <property type="entry name" value="ABC_DR_subfamily_A"/>
    <property type="match status" value="1"/>
</dbReference>
<feature type="domain" description="ABC transporter" evidence="5">
    <location>
        <begin position="2"/>
        <end position="225"/>
    </location>
</feature>
<dbReference type="SUPFAM" id="SSF52540">
    <property type="entry name" value="P-loop containing nucleoside triphosphate hydrolases"/>
    <property type="match status" value="1"/>
</dbReference>
<dbReference type="SMART" id="SM00382">
    <property type="entry name" value="AAA"/>
    <property type="match status" value="1"/>
</dbReference>
<keyword evidence="4 6" id="KW-0067">ATP-binding</keyword>
<dbReference type="EMBL" id="PFLI01000045">
    <property type="protein sequence ID" value="PIY72403.1"/>
    <property type="molecule type" value="Genomic_DNA"/>
</dbReference>
<dbReference type="PROSITE" id="PS50893">
    <property type="entry name" value="ABC_TRANSPORTER_2"/>
    <property type="match status" value="1"/>
</dbReference>
<evidence type="ECO:0000256" key="2">
    <source>
        <dbReference type="ARBA" id="ARBA00022448"/>
    </source>
</evidence>
<reference evidence="7" key="1">
    <citation type="submission" date="2017-09" db="EMBL/GenBank/DDBJ databases">
        <title>Depth-based differentiation of microbial function through sediment-hosted aquifers and enrichment of novel symbionts in the deep terrestrial subsurface.</title>
        <authorList>
            <person name="Probst A.J."/>
            <person name="Ladd B."/>
            <person name="Jarett J.K."/>
            <person name="Geller-Mcgrath D.E."/>
            <person name="Sieber C.M.K."/>
            <person name="Emerson J.B."/>
            <person name="Anantharaman K."/>
            <person name="Thomas B.C."/>
            <person name="Malmstrom R."/>
            <person name="Stieglmeier M."/>
            <person name="Klingl A."/>
            <person name="Woyke T."/>
            <person name="Ryan C.M."/>
            <person name="Banfield J.F."/>
        </authorList>
    </citation>
    <scope>NUCLEOTIDE SEQUENCE [LARGE SCALE GENOMIC DNA]</scope>
</reference>
<dbReference type="AlphaFoldDB" id="A0A2M7QJA4"/>
<evidence type="ECO:0000259" key="5">
    <source>
        <dbReference type="PROSITE" id="PS50893"/>
    </source>
</evidence>
<comment type="caution">
    <text evidence="6">The sequence shown here is derived from an EMBL/GenBank/DDBJ whole genome shotgun (WGS) entry which is preliminary data.</text>
</comment>
<dbReference type="InterPro" id="IPR027417">
    <property type="entry name" value="P-loop_NTPase"/>
</dbReference>